<keyword evidence="5" id="KW-0812">Transmembrane</keyword>
<comment type="caution">
    <text evidence="6">The sequence shown here is derived from an EMBL/GenBank/DDBJ whole genome shotgun (WGS) entry which is preliminary data.</text>
</comment>
<dbReference type="GO" id="GO:0005576">
    <property type="term" value="C:extracellular region"/>
    <property type="evidence" value="ECO:0007669"/>
    <property type="project" value="UniProtKB-SubCell"/>
</dbReference>
<dbReference type="InterPro" id="IPR052958">
    <property type="entry name" value="IFN-induced_PKR_regulator"/>
</dbReference>
<dbReference type="Proteomes" id="UP001201812">
    <property type="component" value="Unassembled WGS sequence"/>
</dbReference>
<comment type="subcellular location">
    <subcellularLocation>
        <location evidence="1">Secreted</location>
    </subcellularLocation>
</comment>
<keyword evidence="4" id="KW-0732">Signal</keyword>
<evidence type="ECO:0000256" key="1">
    <source>
        <dbReference type="ARBA" id="ARBA00004613"/>
    </source>
</evidence>
<organism evidence="6 7">
    <name type="scientific">Ditylenchus destructor</name>
    <dbReference type="NCBI Taxonomy" id="166010"/>
    <lineage>
        <taxon>Eukaryota</taxon>
        <taxon>Metazoa</taxon>
        <taxon>Ecdysozoa</taxon>
        <taxon>Nematoda</taxon>
        <taxon>Chromadorea</taxon>
        <taxon>Rhabditida</taxon>
        <taxon>Tylenchina</taxon>
        <taxon>Tylenchomorpha</taxon>
        <taxon>Sphaerularioidea</taxon>
        <taxon>Anguinidae</taxon>
        <taxon>Anguininae</taxon>
        <taxon>Ditylenchus</taxon>
    </lineage>
</organism>
<name>A0AAD4MQE4_9BILA</name>
<evidence type="ECO:0000256" key="5">
    <source>
        <dbReference type="SAM" id="Phobius"/>
    </source>
</evidence>
<gene>
    <name evidence="6" type="ORF">DdX_15698</name>
</gene>
<evidence type="ECO:0000313" key="7">
    <source>
        <dbReference type="Proteomes" id="UP001201812"/>
    </source>
</evidence>
<proteinExistence type="inferred from homology"/>
<keyword evidence="7" id="KW-1185">Reference proteome</keyword>
<dbReference type="InterPro" id="IPR038479">
    <property type="entry name" value="Transthyretin-like_sf"/>
</dbReference>
<comment type="similarity">
    <text evidence="2">Belongs to the nematode transthyretin-like family.</text>
</comment>
<keyword evidence="5" id="KW-1133">Transmembrane helix</keyword>
<dbReference type="Gene3D" id="2.60.40.3330">
    <property type="match status" value="1"/>
</dbReference>
<keyword evidence="5" id="KW-0472">Membrane</keyword>
<keyword evidence="3" id="KW-0964">Secreted</keyword>
<evidence type="ECO:0000313" key="6">
    <source>
        <dbReference type="EMBL" id="KAI1702103.1"/>
    </source>
</evidence>
<reference evidence="6" key="1">
    <citation type="submission" date="2022-01" db="EMBL/GenBank/DDBJ databases">
        <title>Genome Sequence Resource for Two Populations of Ditylenchus destructor, the Migratory Endoparasitic Phytonematode.</title>
        <authorList>
            <person name="Zhang H."/>
            <person name="Lin R."/>
            <person name="Xie B."/>
        </authorList>
    </citation>
    <scope>NUCLEOTIDE SEQUENCE</scope>
    <source>
        <strain evidence="6">BazhouSP</strain>
    </source>
</reference>
<dbReference type="PANTHER" id="PTHR46289:SF14">
    <property type="entry name" value="DUF4371 DOMAIN-CONTAINING PROTEIN"/>
    <property type="match status" value="1"/>
</dbReference>
<dbReference type="AlphaFoldDB" id="A0AAD4MQE4"/>
<feature type="transmembrane region" description="Helical" evidence="5">
    <location>
        <begin position="61"/>
        <end position="83"/>
    </location>
</feature>
<sequence>MDAINKRLTHTALLETALLDLHRPASLFSIGSAFFVCGALASSVEKYFLGDKGKRNSAQRLFFQYAALNMRTIMAIVLFNYTFNLVLTHQRAENETFGKPRTEVDIAFSKEESELYQIAEPEPQHSEGVLQRSVAVTNSKYPKAVTENPRAEPGPQYSAIDYHVRVIDRHKTLIAFKELIVPVFAALKHQSEHERDETPDNLLTMLSTFESMFSLVVSVKIAGLLKHLGQILQATDLDLIAANSEIMTTKKTLKSLLSMELFNGLFDETVSLCNNIDKTLSMSIYDNRRNAERTQFCQSLIYEPYINNLIDEIDARFSVRQQVSFSLQLLIPHRCKKLSYEAISQAVEQYSAFLPNLESLDTEIMRWKNNWSSGERPNNVLETIQIFDDVLQSTLKRIFSDYRASMEPSRLSNLAVCSVYTVLLEELDLEDIIDKFANNSNPYLRCRGSPVAGQLVELRKKDKPKDKLLDRRDTDKDGMVDLGGHDDDDDGIVTYISIKHTCHPRPSCVYCTSKFKVPQERTCKGPCSEDKYWGVGIELTAYECHCHQPQKSLKYWRDE</sequence>
<feature type="transmembrane region" description="Helical" evidence="5">
    <location>
        <begin position="27"/>
        <end position="49"/>
    </location>
</feature>
<dbReference type="Pfam" id="PF01060">
    <property type="entry name" value="TTR-52"/>
    <property type="match status" value="1"/>
</dbReference>
<accession>A0AAD4MQE4</accession>
<dbReference type="InterPro" id="IPR001534">
    <property type="entry name" value="Transthyretin-like"/>
</dbReference>
<dbReference type="GO" id="GO:0009986">
    <property type="term" value="C:cell surface"/>
    <property type="evidence" value="ECO:0007669"/>
    <property type="project" value="InterPro"/>
</dbReference>
<protein>
    <submittedName>
        <fullName evidence="6">Transthyretin-like family domain-containing protein</fullName>
    </submittedName>
</protein>
<dbReference type="EMBL" id="JAKKPZ010000105">
    <property type="protein sequence ID" value="KAI1702103.1"/>
    <property type="molecule type" value="Genomic_DNA"/>
</dbReference>
<evidence type="ECO:0000256" key="3">
    <source>
        <dbReference type="ARBA" id="ARBA00022525"/>
    </source>
</evidence>
<evidence type="ECO:0000256" key="4">
    <source>
        <dbReference type="ARBA" id="ARBA00022729"/>
    </source>
</evidence>
<dbReference type="PANTHER" id="PTHR46289">
    <property type="entry name" value="52 KDA REPRESSOR OF THE INHIBITOR OF THE PROTEIN KINASE-LIKE PROTEIN-RELATED"/>
    <property type="match status" value="1"/>
</dbReference>
<evidence type="ECO:0000256" key="2">
    <source>
        <dbReference type="ARBA" id="ARBA00010112"/>
    </source>
</evidence>